<proteinExistence type="predicted"/>
<dbReference type="RefSeq" id="WP_092061972.1">
    <property type="nucleotide sequence ID" value="NZ_FOJU01000002.1"/>
</dbReference>
<dbReference type="EMBL" id="FOJU01000002">
    <property type="protein sequence ID" value="SFA86522.1"/>
    <property type="molecule type" value="Genomic_DNA"/>
</dbReference>
<evidence type="ECO:0000313" key="1">
    <source>
        <dbReference type="EMBL" id="SFA86522.1"/>
    </source>
</evidence>
<name>A0A1I0WCT1_9RHOB</name>
<keyword evidence="2" id="KW-1185">Reference proteome</keyword>
<organism evidence="1 2">
    <name type="scientific">Poseidonocella pacifica</name>
    <dbReference type="NCBI Taxonomy" id="871651"/>
    <lineage>
        <taxon>Bacteria</taxon>
        <taxon>Pseudomonadati</taxon>
        <taxon>Pseudomonadota</taxon>
        <taxon>Alphaproteobacteria</taxon>
        <taxon>Rhodobacterales</taxon>
        <taxon>Roseobacteraceae</taxon>
        <taxon>Poseidonocella</taxon>
    </lineage>
</organism>
<dbReference type="STRING" id="871651.SAMN05421688_1290"/>
<evidence type="ECO:0000313" key="2">
    <source>
        <dbReference type="Proteomes" id="UP000198796"/>
    </source>
</evidence>
<dbReference type="Proteomes" id="UP000198796">
    <property type="component" value="Unassembled WGS sequence"/>
</dbReference>
<accession>A0A1I0WCT1</accession>
<reference evidence="1 2" key="1">
    <citation type="submission" date="2016-10" db="EMBL/GenBank/DDBJ databases">
        <authorList>
            <person name="de Groot N.N."/>
        </authorList>
    </citation>
    <scope>NUCLEOTIDE SEQUENCE [LARGE SCALE GENOMIC DNA]</scope>
    <source>
        <strain evidence="1 2">DSM 29316</strain>
    </source>
</reference>
<protein>
    <submittedName>
        <fullName evidence="1">Uncharacterized protein</fullName>
    </submittedName>
</protein>
<dbReference type="AlphaFoldDB" id="A0A1I0WCT1"/>
<sequence>MTNAKPLTLLAANDVGPSCDATLAITGLIGLLARSQARRLAEAIEPANLTCAPSSRSAQP</sequence>
<dbReference type="OrthoDB" id="9916895at2"/>
<gene>
    <name evidence="1" type="ORF">SAMN05421688_1290</name>
</gene>